<evidence type="ECO:0000259" key="5">
    <source>
        <dbReference type="Pfam" id="PF07859"/>
    </source>
</evidence>
<dbReference type="SUPFAM" id="SSF53474">
    <property type="entry name" value="alpha/beta-Hydrolases"/>
    <property type="match status" value="1"/>
</dbReference>
<dbReference type="EMBL" id="CP020814">
    <property type="protein sequence ID" value="ARK30807.1"/>
    <property type="molecule type" value="Genomic_DNA"/>
</dbReference>
<dbReference type="RefSeq" id="WP_235820244.1">
    <property type="nucleotide sequence ID" value="NZ_CP020814.1"/>
</dbReference>
<evidence type="ECO:0000313" key="6">
    <source>
        <dbReference type="EMBL" id="ARK30807.1"/>
    </source>
</evidence>
<accession>A0A1X9MBK6</accession>
<dbReference type="Pfam" id="PF07859">
    <property type="entry name" value="Abhydrolase_3"/>
    <property type="match status" value="1"/>
</dbReference>
<sequence precursor="true">MKRICQKLRIWMMVASLGLIMSSLLVVLYVHYLAHTEAGKVPPKTAVLLHAIHHNLVTPDMKAPKFFSSRGTSKFTSEMIEIPVSDGSSIDSKIYKPKAEGPHPIILYYHGGAFMEGYGNIHTHDNIVRSLAARTNSIVIAVGYRVAPAHPFPAAIEDSYDALVWAYNQAEELGGDVENIAVAGDSAGGNIATVVTLMARDRNGPNIKAQALLYPLTTFQDIEFDSRLKYDSGYYLLSRNVMLRARETYTPDESMWIHEYTSPLDASNLYGLPPAIVITAEFDPLRDEGEAYAEKLFEHGVPVEAIRYNGVMHGFISFYEVMYRGNHGLAETSRFLRTAFAEEPTYESYQLQVYDGTTTSTLKVRDQVEAYAIGSFLLGKQAIALFGQ</sequence>
<dbReference type="KEGG" id="bkw:BkAM31D_13705"/>
<proteinExistence type="inferred from homology"/>
<keyword evidence="2 6" id="KW-0378">Hydrolase</keyword>
<evidence type="ECO:0000256" key="2">
    <source>
        <dbReference type="ARBA" id="ARBA00022801"/>
    </source>
</evidence>
<protein>
    <submittedName>
        <fullName evidence="6">Carboxylesterase NlhH</fullName>
        <ecNumber evidence="6">3.1.1.1</ecNumber>
    </submittedName>
</protein>
<evidence type="ECO:0000256" key="3">
    <source>
        <dbReference type="PROSITE-ProRule" id="PRU10038"/>
    </source>
</evidence>
<dbReference type="AlphaFoldDB" id="A0A1X9MBK6"/>
<dbReference type="EC" id="3.1.1.1" evidence="6"/>
<dbReference type="STRING" id="199441.BkAM31D_13705"/>
<dbReference type="Proteomes" id="UP000193006">
    <property type="component" value="Chromosome"/>
</dbReference>
<comment type="similarity">
    <text evidence="1">Belongs to the 'GDXG' lipolytic enzyme family.</text>
</comment>
<dbReference type="InterPro" id="IPR033140">
    <property type="entry name" value="Lipase_GDXG_put_SER_AS"/>
</dbReference>
<dbReference type="PANTHER" id="PTHR48081">
    <property type="entry name" value="AB HYDROLASE SUPERFAMILY PROTEIN C4A8.06C"/>
    <property type="match status" value="1"/>
</dbReference>
<name>A0A1X9MBK6_9BACI</name>
<organism evidence="6 7">
    <name type="scientific">Halalkalibacter krulwichiae</name>
    <dbReference type="NCBI Taxonomy" id="199441"/>
    <lineage>
        <taxon>Bacteria</taxon>
        <taxon>Bacillati</taxon>
        <taxon>Bacillota</taxon>
        <taxon>Bacilli</taxon>
        <taxon>Bacillales</taxon>
        <taxon>Bacillaceae</taxon>
        <taxon>Halalkalibacter</taxon>
    </lineage>
</organism>
<reference evidence="6 7" key="1">
    <citation type="submission" date="2017-04" db="EMBL/GenBank/DDBJ databases">
        <title>Bacillus krulwichiae AM31D Genome sequencing and assembly.</title>
        <authorList>
            <person name="Krulwich T.A."/>
            <person name="Anastor L."/>
            <person name="Ehrlich R."/>
            <person name="Ehrlich G.D."/>
            <person name="Janto B."/>
        </authorList>
    </citation>
    <scope>NUCLEOTIDE SEQUENCE [LARGE SCALE GENOMIC DNA]</scope>
    <source>
        <strain evidence="6 7">AM31D</strain>
    </source>
</reference>
<evidence type="ECO:0000256" key="1">
    <source>
        <dbReference type="ARBA" id="ARBA00010515"/>
    </source>
</evidence>
<dbReference type="GO" id="GO:0106435">
    <property type="term" value="F:carboxylesterase activity"/>
    <property type="evidence" value="ECO:0007669"/>
    <property type="project" value="UniProtKB-EC"/>
</dbReference>
<gene>
    <name evidence="6" type="primary">nlhH</name>
    <name evidence="6" type="ORF">BkAM31D_13705</name>
</gene>
<keyword evidence="4" id="KW-0812">Transmembrane</keyword>
<keyword evidence="7" id="KW-1185">Reference proteome</keyword>
<dbReference type="InterPro" id="IPR029058">
    <property type="entry name" value="AB_hydrolase_fold"/>
</dbReference>
<feature type="transmembrane region" description="Helical" evidence="4">
    <location>
        <begin position="12"/>
        <end position="34"/>
    </location>
</feature>
<evidence type="ECO:0000256" key="4">
    <source>
        <dbReference type="SAM" id="Phobius"/>
    </source>
</evidence>
<feature type="domain" description="Alpha/beta hydrolase fold-3" evidence="5">
    <location>
        <begin position="106"/>
        <end position="316"/>
    </location>
</feature>
<dbReference type="Gene3D" id="3.40.50.1820">
    <property type="entry name" value="alpha/beta hydrolase"/>
    <property type="match status" value="1"/>
</dbReference>
<dbReference type="InterPro" id="IPR050300">
    <property type="entry name" value="GDXG_lipolytic_enzyme"/>
</dbReference>
<keyword evidence="4" id="KW-0472">Membrane</keyword>
<evidence type="ECO:0000313" key="7">
    <source>
        <dbReference type="Proteomes" id="UP000193006"/>
    </source>
</evidence>
<keyword evidence="4" id="KW-1133">Transmembrane helix</keyword>
<dbReference type="PANTHER" id="PTHR48081:SF8">
    <property type="entry name" value="ALPHA_BETA HYDROLASE FOLD-3 DOMAIN-CONTAINING PROTEIN-RELATED"/>
    <property type="match status" value="1"/>
</dbReference>
<dbReference type="PROSITE" id="PS01174">
    <property type="entry name" value="LIPASE_GDXG_SER"/>
    <property type="match status" value="1"/>
</dbReference>
<dbReference type="InterPro" id="IPR013094">
    <property type="entry name" value="AB_hydrolase_3"/>
</dbReference>
<feature type="active site" evidence="3">
    <location>
        <position position="186"/>
    </location>
</feature>